<reference evidence="3" key="1">
    <citation type="submission" date="2023-10" db="EMBL/GenBank/DDBJ databases">
        <authorList>
            <person name="Domelevo Entfellner J.-B."/>
        </authorList>
    </citation>
    <scope>NUCLEOTIDE SEQUENCE</scope>
</reference>
<dbReference type="InterPro" id="IPR036047">
    <property type="entry name" value="F-box-like_dom_sf"/>
</dbReference>
<dbReference type="Gene3D" id="3.50.50.60">
    <property type="entry name" value="FAD/NAD(P)-binding domain"/>
    <property type="match status" value="1"/>
</dbReference>
<dbReference type="PROSITE" id="PS50181">
    <property type="entry name" value="FBOX"/>
    <property type="match status" value="1"/>
</dbReference>
<proteinExistence type="predicted"/>
<feature type="region of interest" description="Disordered" evidence="1">
    <location>
        <begin position="1"/>
        <end position="21"/>
    </location>
</feature>
<dbReference type="PANTHER" id="PTHR31482:SF11">
    <property type="entry name" value="CYCLIN-LIKE F-BOX"/>
    <property type="match status" value="1"/>
</dbReference>
<organism evidence="3 4">
    <name type="scientific">Sphenostylis stenocarpa</name>
    <dbReference type="NCBI Taxonomy" id="92480"/>
    <lineage>
        <taxon>Eukaryota</taxon>
        <taxon>Viridiplantae</taxon>
        <taxon>Streptophyta</taxon>
        <taxon>Embryophyta</taxon>
        <taxon>Tracheophyta</taxon>
        <taxon>Spermatophyta</taxon>
        <taxon>Magnoliopsida</taxon>
        <taxon>eudicotyledons</taxon>
        <taxon>Gunneridae</taxon>
        <taxon>Pentapetalae</taxon>
        <taxon>rosids</taxon>
        <taxon>fabids</taxon>
        <taxon>Fabales</taxon>
        <taxon>Fabaceae</taxon>
        <taxon>Papilionoideae</taxon>
        <taxon>50 kb inversion clade</taxon>
        <taxon>NPAAA clade</taxon>
        <taxon>indigoferoid/millettioid clade</taxon>
        <taxon>Phaseoleae</taxon>
        <taxon>Sphenostylis</taxon>
    </lineage>
</organism>
<accession>A0AA86S541</accession>
<keyword evidence="4" id="KW-1185">Reference proteome</keyword>
<dbReference type="GO" id="GO:0016614">
    <property type="term" value="F:oxidoreductase activity, acting on CH-OH group of donors"/>
    <property type="evidence" value="ECO:0007669"/>
    <property type="project" value="InterPro"/>
</dbReference>
<dbReference type="InterPro" id="IPR000172">
    <property type="entry name" value="GMC_OxRdtase_N"/>
</dbReference>
<protein>
    <recommendedName>
        <fullName evidence="2">F-box domain-containing protein</fullName>
    </recommendedName>
</protein>
<evidence type="ECO:0000259" key="2">
    <source>
        <dbReference type="PROSITE" id="PS50181"/>
    </source>
</evidence>
<dbReference type="SUPFAM" id="SSF81383">
    <property type="entry name" value="F-box domain"/>
    <property type="match status" value="1"/>
</dbReference>
<dbReference type="InterPro" id="IPR036188">
    <property type="entry name" value="FAD/NAD-bd_sf"/>
</dbReference>
<dbReference type="Gene3D" id="1.20.1280.50">
    <property type="match status" value="1"/>
</dbReference>
<dbReference type="InterPro" id="IPR001810">
    <property type="entry name" value="F-box_dom"/>
</dbReference>
<feature type="domain" description="F-box" evidence="2">
    <location>
        <begin position="31"/>
        <end position="77"/>
    </location>
</feature>
<dbReference type="Pfam" id="PF00646">
    <property type="entry name" value="F-box"/>
    <property type="match status" value="1"/>
</dbReference>
<dbReference type="AlphaFoldDB" id="A0AA86S541"/>
<evidence type="ECO:0000313" key="4">
    <source>
        <dbReference type="Proteomes" id="UP001189624"/>
    </source>
</evidence>
<dbReference type="EMBL" id="OY731398">
    <property type="protein sequence ID" value="CAJ1915138.1"/>
    <property type="molecule type" value="Genomic_DNA"/>
</dbReference>
<sequence>MDNISSDPFDDTTDYISNNPFDRTTDDIESRSVLLTLPEAIWQSILERLSPKELAGLCKVCTFLRDICRSDRLWEIHVEKKWGGVIGDVVYKEWKLHITTAKEKRNGPLYQQNSENGSLGSFSGTWPTLYLRSYLDDCSHLNSSLSNSFMMALYVSLETGKFWFPVQIYRGLFVREALVRYDSKSDTFRARRQSGGWHKVGSNIQWDKLRAPPIDMPPCDEYVSDCLQDLKPGDHVEIQRRSRNGIPYGRFLVILLSQLSDTLATAGAIGSSQLLMLSGIGPAKHMKAHGINVVLDQPQVGQGMTDNPMNLLVVPSLLPVEVTLVQTVGITKASLNQVVD</sequence>
<evidence type="ECO:0000313" key="3">
    <source>
        <dbReference type="EMBL" id="CAJ1915138.1"/>
    </source>
</evidence>
<dbReference type="SMART" id="SM00256">
    <property type="entry name" value="FBOX"/>
    <property type="match status" value="1"/>
</dbReference>
<evidence type="ECO:0000256" key="1">
    <source>
        <dbReference type="SAM" id="MobiDB-lite"/>
    </source>
</evidence>
<dbReference type="PROSITE" id="PS00624">
    <property type="entry name" value="GMC_OXRED_2"/>
    <property type="match status" value="1"/>
</dbReference>
<dbReference type="Proteomes" id="UP001189624">
    <property type="component" value="Chromosome 1"/>
</dbReference>
<dbReference type="GO" id="GO:0050660">
    <property type="term" value="F:flavin adenine dinucleotide binding"/>
    <property type="evidence" value="ECO:0007669"/>
    <property type="project" value="InterPro"/>
</dbReference>
<dbReference type="SUPFAM" id="SSF51905">
    <property type="entry name" value="FAD/NAD(P)-binding domain"/>
    <property type="match status" value="1"/>
</dbReference>
<name>A0AA86S541_9FABA</name>
<dbReference type="PANTHER" id="PTHR31482">
    <property type="entry name" value="ESTS AU081301(E20138)"/>
    <property type="match status" value="1"/>
</dbReference>
<gene>
    <name evidence="3" type="ORF">AYBTSS11_LOCUS3570</name>
</gene>
<dbReference type="Gramene" id="rna-AYBTSS11_LOCUS3570">
    <property type="protein sequence ID" value="CAJ1915138.1"/>
    <property type="gene ID" value="gene-AYBTSS11_LOCUS3570"/>
</dbReference>